<sequence>MRTILPQDFTIVFFPANFITEARVFDLATKIKQQVAPAKLQVNNMVSLPDGMPAPFPFITASLSAGWKVTITANRVDCILQQFNLTGKDLPDSFFDSLVPLFTALSSLFPINRIGAVGRYQDISENGYEELSKKFFVPHLQDKQEKLNSLGFYAKREKDCLSFFDNFQFVRKTINKDGKNIDSFSITRDLNTGKQENNFTENTMLFFFQTARSLLSISQIEEVIYGSNGK</sequence>
<accession>A0A1Y4DK04</accession>
<dbReference type="Proteomes" id="UP000196368">
    <property type="component" value="Unassembled WGS sequence"/>
</dbReference>
<dbReference type="RefSeq" id="WP_087288799.1">
    <property type="nucleotide sequence ID" value="NZ_NFJD01000003.1"/>
</dbReference>
<organism evidence="1 2">
    <name type="scientific">Candidatus Avelusimicrobium gallicola</name>
    <dbReference type="NCBI Taxonomy" id="2562704"/>
    <lineage>
        <taxon>Bacteria</taxon>
        <taxon>Pseudomonadati</taxon>
        <taxon>Elusimicrobiota</taxon>
        <taxon>Elusimicrobia</taxon>
        <taxon>Elusimicrobiales</taxon>
        <taxon>Elusimicrobiaceae</taxon>
        <taxon>Candidatus Avelusimicrobium</taxon>
    </lineage>
</organism>
<protein>
    <submittedName>
        <fullName evidence="1">Uncharacterized protein</fullName>
    </submittedName>
</protein>
<reference evidence="2" key="1">
    <citation type="submission" date="2017-04" db="EMBL/GenBank/DDBJ databases">
        <title>Function of individual gut microbiota members based on whole genome sequencing of pure cultures obtained from chicken caecum.</title>
        <authorList>
            <person name="Medvecky M."/>
            <person name="Cejkova D."/>
            <person name="Polansky O."/>
            <person name="Karasova D."/>
            <person name="Kubasova T."/>
            <person name="Cizek A."/>
            <person name="Rychlik I."/>
        </authorList>
    </citation>
    <scope>NUCLEOTIDE SEQUENCE [LARGE SCALE GENOMIC DNA]</scope>
    <source>
        <strain evidence="2">An273</strain>
    </source>
</reference>
<dbReference type="EMBL" id="NFJD01000003">
    <property type="protein sequence ID" value="OUO56660.1"/>
    <property type="molecule type" value="Genomic_DNA"/>
</dbReference>
<evidence type="ECO:0000313" key="2">
    <source>
        <dbReference type="Proteomes" id="UP000196368"/>
    </source>
</evidence>
<name>A0A1Y4DK04_9BACT</name>
<proteinExistence type="predicted"/>
<gene>
    <name evidence="1" type="ORF">B5F75_05570</name>
</gene>
<comment type="caution">
    <text evidence="1">The sequence shown here is derived from an EMBL/GenBank/DDBJ whole genome shotgun (WGS) entry which is preliminary data.</text>
</comment>
<dbReference type="AlphaFoldDB" id="A0A1Y4DK04"/>
<keyword evidence="2" id="KW-1185">Reference proteome</keyword>
<evidence type="ECO:0000313" key="1">
    <source>
        <dbReference type="EMBL" id="OUO56660.1"/>
    </source>
</evidence>